<feature type="transmembrane region" description="Helical" evidence="1">
    <location>
        <begin position="84"/>
        <end position="103"/>
    </location>
</feature>
<dbReference type="InterPro" id="IPR032508">
    <property type="entry name" value="FecR_C"/>
</dbReference>
<dbReference type="EMBL" id="MSCL01000001">
    <property type="protein sequence ID" value="PQJ74608.1"/>
    <property type="molecule type" value="Genomic_DNA"/>
</dbReference>
<proteinExistence type="predicted"/>
<dbReference type="Pfam" id="PF16344">
    <property type="entry name" value="FecR_C"/>
    <property type="match status" value="1"/>
</dbReference>
<accession>A0A2S7WAF7</accession>
<dbReference type="Gene3D" id="2.60.120.1440">
    <property type="match status" value="1"/>
</dbReference>
<evidence type="ECO:0008006" key="6">
    <source>
        <dbReference type="Google" id="ProtNLM"/>
    </source>
</evidence>
<keyword evidence="1" id="KW-0472">Membrane</keyword>
<dbReference type="AlphaFoldDB" id="A0A2S7WAF7"/>
<feature type="domain" description="Protein FecR C-terminal" evidence="3">
    <location>
        <begin position="316"/>
        <end position="384"/>
    </location>
</feature>
<dbReference type="PANTHER" id="PTHR30273:SF2">
    <property type="entry name" value="PROTEIN FECR"/>
    <property type="match status" value="1"/>
</dbReference>
<reference evidence="4 5" key="1">
    <citation type="submission" date="2016-12" db="EMBL/GenBank/DDBJ databases">
        <title>Trade-off between light-utilization and light-protection in marine flavobacteria.</title>
        <authorList>
            <person name="Kumagai Y."/>
            <person name="Yoshizawa S."/>
            <person name="Kogure K."/>
            <person name="Iwasaki W."/>
        </authorList>
    </citation>
    <scope>NUCLEOTIDE SEQUENCE [LARGE SCALE GENOMIC DNA]</scope>
    <source>
        <strain evidence="4 5">KCTC 22729</strain>
    </source>
</reference>
<dbReference type="RefSeq" id="WP_105045758.1">
    <property type="nucleotide sequence ID" value="NZ_CP150662.1"/>
</dbReference>
<comment type="caution">
    <text evidence="4">The sequence shown here is derived from an EMBL/GenBank/DDBJ whole genome shotgun (WGS) entry which is preliminary data.</text>
</comment>
<feature type="domain" description="FecR protein" evidence="2">
    <location>
        <begin position="172"/>
        <end position="268"/>
    </location>
</feature>
<name>A0A2S7WAF7_9FLAO</name>
<protein>
    <recommendedName>
        <fullName evidence="6">Iron dicitrate transport regulator FecR</fullName>
    </recommendedName>
</protein>
<evidence type="ECO:0000259" key="2">
    <source>
        <dbReference type="Pfam" id="PF04773"/>
    </source>
</evidence>
<evidence type="ECO:0000259" key="3">
    <source>
        <dbReference type="Pfam" id="PF16344"/>
    </source>
</evidence>
<evidence type="ECO:0000313" key="4">
    <source>
        <dbReference type="EMBL" id="PQJ74608.1"/>
    </source>
</evidence>
<dbReference type="InterPro" id="IPR012373">
    <property type="entry name" value="Ferrdict_sens_TM"/>
</dbReference>
<dbReference type="Pfam" id="PF04773">
    <property type="entry name" value="FecR"/>
    <property type="match status" value="1"/>
</dbReference>
<dbReference type="GO" id="GO:0016989">
    <property type="term" value="F:sigma factor antagonist activity"/>
    <property type="evidence" value="ECO:0007669"/>
    <property type="project" value="TreeGrafter"/>
</dbReference>
<organism evidence="4 5">
    <name type="scientific">Polaribacter gangjinensis</name>
    <dbReference type="NCBI Taxonomy" id="574710"/>
    <lineage>
        <taxon>Bacteria</taxon>
        <taxon>Pseudomonadati</taxon>
        <taxon>Bacteroidota</taxon>
        <taxon>Flavobacteriia</taxon>
        <taxon>Flavobacteriales</taxon>
        <taxon>Flavobacteriaceae</taxon>
    </lineage>
</organism>
<evidence type="ECO:0000256" key="1">
    <source>
        <dbReference type="SAM" id="Phobius"/>
    </source>
</evidence>
<dbReference type="InterPro" id="IPR006860">
    <property type="entry name" value="FecR"/>
</dbReference>
<dbReference type="OrthoDB" id="651134at2"/>
<dbReference type="PANTHER" id="PTHR30273">
    <property type="entry name" value="PERIPLASMIC SIGNAL SENSOR AND SIGMA FACTOR ACTIVATOR FECR-RELATED"/>
    <property type="match status" value="1"/>
</dbReference>
<keyword evidence="1" id="KW-0812">Transmembrane</keyword>
<dbReference type="Proteomes" id="UP000237608">
    <property type="component" value="Unassembled WGS sequence"/>
</dbReference>
<keyword evidence="5" id="KW-1185">Reference proteome</keyword>
<gene>
    <name evidence="4" type="ORF">BTO13_04760</name>
</gene>
<evidence type="ECO:0000313" key="5">
    <source>
        <dbReference type="Proteomes" id="UP000237608"/>
    </source>
</evidence>
<dbReference type="Gene3D" id="3.55.50.30">
    <property type="match status" value="1"/>
</dbReference>
<keyword evidence="1" id="KW-1133">Transmembrane helix</keyword>
<sequence>MTSEKFQNIIIKYLNKQASVMELEALEKWLEEDATHQKYFINYVKINYLIDLNLKEFDTHLAQQKLETFIKKEKKVRKLKRTSVFISYAAAIALLLSVGYFYFNTNELTENTIEIPSEKITLTLENGNIKVLEEDGSFTIQDAKGTVLGNQKGNELVYEAKDGIEKLVYNTLKVPYGKRFAVVLSDGTKVTLNAGTSLKYPVRFLKGQNRQVFIESGEAYFDVTKDENHPFIVQNNNVNVRVLGTQFNVSAYPEDATISTVLVEGAVNLYATDVAYDVTKATLLKPGFKADWNSKLQKATIEKADIEIHTAWINGKIILKHMKFNSIIKKLERHYNVEITNNDSDLGEEFITATFDTETIDQVFDVINEIHPINYQINGNKILINKLKK</sequence>